<dbReference type="Proteomes" id="UP000400924">
    <property type="component" value="Unassembled WGS sequence"/>
</dbReference>
<dbReference type="PROSITE" id="PS50932">
    <property type="entry name" value="HTH_LACI_2"/>
    <property type="match status" value="1"/>
</dbReference>
<dbReference type="Pfam" id="PF00356">
    <property type="entry name" value="LacI"/>
    <property type="match status" value="1"/>
</dbReference>
<dbReference type="SMART" id="SM00354">
    <property type="entry name" value="HTH_LACI"/>
    <property type="match status" value="1"/>
</dbReference>
<dbReference type="PANTHER" id="PTHR30146:SF109">
    <property type="entry name" value="HTH-TYPE TRANSCRIPTIONAL REGULATOR GALS"/>
    <property type="match status" value="1"/>
</dbReference>
<evidence type="ECO:0000256" key="1">
    <source>
        <dbReference type="ARBA" id="ARBA00023015"/>
    </source>
</evidence>
<gene>
    <name evidence="5" type="ORF">FNH08_01320</name>
</gene>
<evidence type="ECO:0000256" key="3">
    <source>
        <dbReference type="ARBA" id="ARBA00023163"/>
    </source>
</evidence>
<proteinExistence type="predicted"/>
<dbReference type="InterPro" id="IPR028082">
    <property type="entry name" value="Peripla_BP_I"/>
</dbReference>
<keyword evidence="3" id="KW-0804">Transcription</keyword>
<organism evidence="5 6">
    <name type="scientific">Streptomyces spongiae</name>
    <dbReference type="NCBI Taxonomy" id="565072"/>
    <lineage>
        <taxon>Bacteria</taxon>
        <taxon>Bacillati</taxon>
        <taxon>Actinomycetota</taxon>
        <taxon>Actinomycetes</taxon>
        <taxon>Kitasatosporales</taxon>
        <taxon>Streptomycetaceae</taxon>
        <taxon>Streptomyces</taxon>
    </lineage>
</organism>
<evidence type="ECO:0000313" key="5">
    <source>
        <dbReference type="EMBL" id="MPY55878.1"/>
    </source>
</evidence>
<dbReference type="SUPFAM" id="SSF47413">
    <property type="entry name" value="lambda repressor-like DNA-binding domains"/>
    <property type="match status" value="1"/>
</dbReference>
<evidence type="ECO:0000259" key="4">
    <source>
        <dbReference type="PROSITE" id="PS50932"/>
    </source>
</evidence>
<keyword evidence="1" id="KW-0805">Transcription regulation</keyword>
<dbReference type="CDD" id="cd01392">
    <property type="entry name" value="HTH_LacI"/>
    <property type="match status" value="1"/>
</dbReference>
<keyword evidence="6" id="KW-1185">Reference proteome</keyword>
<dbReference type="InterPro" id="IPR000843">
    <property type="entry name" value="HTH_LacI"/>
</dbReference>
<dbReference type="GO" id="GO:0000976">
    <property type="term" value="F:transcription cis-regulatory region binding"/>
    <property type="evidence" value="ECO:0007669"/>
    <property type="project" value="TreeGrafter"/>
</dbReference>
<dbReference type="InterPro" id="IPR010982">
    <property type="entry name" value="Lambda_DNA-bd_dom_sf"/>
</dbReference>
<name>A0A5N8XAF0_9ACTN</name>
<evidence type="ECO:0000313" key="6">
    <source>
        <dbReference type="Proteomes" id="UP000400924"/>
    </source>
</evidence>
<feature type="domain" description="HTH lacI-type" evidence="4">
    <location>
        <begin position="1"/>
        <end position="55"/>
    </location>
</feature>
<dbReference type="InterPro" id="IPR001761">
    <property type="entry name" value="Peripla_BP/Lac1_sug-bd_dom"/>
</dbReference>
<dbReference type="GO" id="GO:0003700">
    <property type="term" value="F:DNA-binding transcription factor activity"/>
    <property type="evidence" value="ECO:0007669"/>
    <property type="project" value="TreeGrafter"/>
</dbReference>
<dbReference type="SUPFAM" id="SSF53822">
    <property type="entry name" value="Periplasmic binding protein-like I"/>
    <property type="match status" value="1"/>
</dbReference>
<dbReference type="PANTHER" id="PTHR30146">
    <property type="entry name" value="LACI-RELATED TRANSCRIPTIONAL REPRESSOR"/>
    <property type="match status" value="1"/>
</dbReference>
<dbReference type="OrthoDB" id="3258243at2"/>
<dbReference type="Pfam" id="PF00532">
    <property type="entry name" value="Peripla_BP_1"/>
    <property type="match status" value="1"/>
</dbReference>
<dbReference type="Gene3D" id="3.40.50.2300">
    <property type="match status" value="2"/>
</dbReference>
<protein>
    <submittedName>
        <fullName evidence="5">LacI family transcriptional regulator</fullName>
    </submittedName>
</protein>
<accession>A0A5N8XAF0</accession>
<reference evidence="5 6" key="1">
    <citation type="submission" date="2019-07" db="EMBL/GenBank/DDBJ databases">
        <title>New species of Amycolatopsis and Streptomyces.</title>
        <authorList>
            <person name="Duangmal K."/>
            <person name="Teo W.F.A."/>
            <person name="Lipun K."/>
        </authorList>
    </citation>
    <scope>NUCLEOTIDE SEQUENCE [LARGE SCALE GENOMIC DNA]</scope>
    <source>
        <strain evidence="5 6">NBRC 106415</strain>
    </source>
</reference>
<dbReference type="CDD" id="cd06267">
    <property type="entry name" value="PBP1_LacI_sugar_binding-like"/>
    <property type="match status" value="1"/>
</dbReference>
<sequence>MSDVARLAGVHKATASRALNPSTSGRVNAATARRVRAAAEELGFTLNTAARSLRTNRSFTVGVLLPDLTNPLFPPVARGIEEVLTARGYTALLANTDNDEAKERHQFDVLLGRQVDGFIVATAQREHALLEEAHKSRVPIVLLNRCTDQPLFPLVAGDDNTGILFAVRHLLDRGHRSIAHVAGPQDVSTGITRARAFRHAMEIAGISHEQALVVPAQAYTVAAGERATEELLDHHPATTAIVAGNDLIALGALHVLRARGLRCPQDISLVGFNDMQFADEFQPPLTTVHVPHLELGAEAARLLLEQLDSSEESAGGAPVAKTVLFPLHLVVRESTADVADREGGLG</sequence>
<dbReference type="AlphaFoldDB" id="A0A5N8XAF0"/>
<keyword evidence="2" id="KW-0238">DNA-binding</keyword>
<dbReference type="Gene3D" id="1.10.260.40">
    <property type="entry name" value="lambda repressor-like DNA-binding domains"/>
    <property type="match status" value="1"/>
</dbReference>
<comment type="caution">
    <text evidence="5">The sequence shown here is derived from an EMBL/GenBank/DDBJ whole genome shotgun (WGS) entry which is preliminary data.</text>
</comment>
<evidence type="ECO:0000256" key="2">
    <source>
        <dbReference type="ARBA" id="ARBA00023125"/>
    </source>
</evidence>
<dbReference type="EMBL" id="VJZC01000004">
    <property type="protein sequence ID" value="MPY55878.1"/>
    <property type="molecule type" value="Genomic_DNA"/>
</dbReference>